<gene>
    <name evidence="2" type="ORF">SETIT_5G157400v2</name>
</gene>
<proteinExistence type="predicted"/>
<feature type="region of interest" description="Disordered" evidence="1">
    <location>
        <begin position="101"/>
        <end position="203"/>
    </location>
</feature>
<accession>A0A368R547</accession>
<protein>
    <submittedName>
        <fullName evidence="2">Uncharacterized protein</fullName>
    </submittedName>
</protein>
<organism evidence="2">
    <name type="scientific">Setaria italica</name>
    <name type="common">Foxtail millet</name>
    <name type="synonym">Panicum italicum</name>
    <dbReference type="NCBI Taxonomy" id="4555"/>
    <lineage>
        <taxon>Eukaryota</taxon>
        <taxon>Viridiplantae</taxon>
        <taxon>Streptophyta</taxon>
        <taxon>Embryophyta</taxon>
        <taxon>Tracheophyta</taxon>
        <taxon>Spermatophyta</taxon>
        <taxon>Magnoliopsida</taxon>
        <taxon>Liliopsida</taxon>
        <taxon>Poales</taxon>
        <taxon>Poaceae</taxon>
        <taxon>PACMAD clade</taxon>
        <taxon>Panicoideae</taxon>
        <taxon>Panicodae</taxon>
        <taxon>Paniceae</taxon>
        <taxon>Cenchrinae</taxon>
        <taxon>Setaria</taxon>
    </lineage>
</organism>
<feature type="compositionally biased region" description="Pro residues" evidence="1">
    <location>
        <begin position="109"/>
        <end position="124"/>
    </location>
</feature>
<evidence type="ECO:0000256" key="1">
    <source>
        <dbReference type="SAM" id="MobiDB-lite"/>
    </source>
</evidence>
<feature type="region of interest" description="Disordered" evidence="1">
    <location>
        <begin position="1"/>
        <end position="86"/>
    </location>
</feature>
<reference evidence="2" key="1">
    <citation type="journal article" date="2012" name="Nat. Biotechnol.">
        <title>Reference genome sequence of the model plant Setaria.</title>
        <authorList>
            <person name="Bennetzen J.L."/>
            <person name="Schmutz J."/>
            <person name="Wang H."/>
            <person name="Percifield R."/>
            <person name="Hawkins J."/>
            <person name="Pontaroli A.C."/>
            <person name="Estep M."/>
            <person name="Feng L."/>
            <person name="Vaughn J.N."/>
            <person name="Grimwood J."/>
            <person name="Jenkins J."/>
            <person name="Barry K."/>
            <person name="Lindquist E."/>
            <person name="Hellsten U."/>
            <person name="Deshpande S."/>
            <person name="Wang X."/>
            <person name="Wu X."/>
            <person name="Mitros T."/>
            <person name="Triplett J."/>
            <person name="Yang X."/>
            <person name="Ye C.Y."/>
            <person name="Mauro-Herrera M."/>
            <person name="Wang L."/>
            <person name="Li P."/>
            <person name="Sharma M."/>
            <person name="Sharma R."/>
            <person name="Ronald P.C."/>
            <person name="Panaud O."/>
            <person name="Kellogg E.A."/>
            <person name="Brutnell T.P."/>
            <person name="Doust A.N."/>
            <person name="Tuskan G.A."/>
            <person name="Rokhsar D."/>
            <person name="Devos K.M."/>
        </authorList>
    </citation>
    <scope>NUCLEOTIDE SEQUENCE [LARGE SCALE GENOMIC DNA]</scope>
    <source>
        <strain evidence="2">Yugu1</strain>
    </source>
</reference>
<dbReference type="AlphaFoldDB" id="A0A368R547"/>
<reference evidence="2" key="2">
    <citation type="submission" date="2015-07" db="EMBL/GenBank/DDBJ databases">
        <authorList>
            <person name="Noorani M."/>
        </authorList>
    </citation>
    <scope>NUCLEOTIDE SEQUENCE</scope>
    <source>
        <strain evidence="2">Yugu1</strain>
    </source>
</reference>
<feature type="compositionally biased region" description="Pro residues" evidence="1">
    <location>
        <begin position="132"/>
        <end position="147"/>
    </location>
</feature>
<dbReference type="EMBL" id="CM003532">
    <property type="protein sequence ID" value="RCV25325.1"/>
    <property type="molecule type" value="Genomic_DNA"/>
</dbReference>
<sequence>MRRHVLAGLRPTPHLPQPARESSGISIAFTRASPSKPSAPPCSLPLHFFSFHRKSQEPSPVPHRRPKSLGRAPPPPNSPRPRLRHFPSYLPDRFLLLTVRSLGGNQKISPPPLPSAEAPPPRPPAKNSGSAPPEPNSSRPPSPPPLRIAPQASAPFSIGAPGGNRRFPGRHCSRAAPSSTPPSTTPFPTSSSPYIYSNRALNR</sequence>
<evidence type="ECO:0000313" key="2">
    <source>
        <dbReference type="EMBL" id="RCV25325.1"/>
    </source>
</evidence>
<name>A0A368R547_SETIT</name>